<organism evidence="1 2">
    <name type="scientific">Flavobacterium chungangensis</name>
    <dbReference type="NCBI Taxonomy" id="2708132"/>
    <lineage>
        <taxon>Bacteria</taxon>
        <taxon>Pseudomonadati</taxon>
        <taxon>Bacteroidota</taxon>
        <taxon>Flavobacteriia</taxon>
        <taxon>Flavobacteriales</taxon>
        <taxon>Flavobacteriaceae</taxon>
        <taxon>Flavobacterium</taxon>
    </lineage>
</organism>
<dbReference type="RefSeq" id="WP_379794908.1">
    <property type="nucleotide sequence ID" value="NZ_JBHSFY010000001.1"/>
</dbReference>
<keyword evidence="2" id="KW-1185">Reference proteome</keyword>
<dbReference type="PROSITE" id="PS51257">
    <property type="entry name" value="PROKAR_LIPOPROTEIN"/>
    <property type="match status" value="1"/>
</dbReference>
<name>A0ABV8Z8N4_9FLAO</name>
<accession>A0ABV8Z8N4</accession>
<protein>
    <recommendedName>
        <fullName evidence="3">Lipoprotein</fullName>
    </recommendedName>
</protein>
<evidence type="ECO:0000313" key="1">
    <source>
        <dbReference type="EMBL" id="MFC4475671.1"/>
    </source>
</evidence>
<dbReference type="Proteomes" id="UP001596003">
    <property type="component" value="Unassembled WGS sequence"/>
</dbReference>
<reference evidence="2" key="1">
    <citation type="journal article" date="2019" name="Int. J. Syst. Evol. Microbiol.">
        <title>The Global Catalogue of Microorganisms (GCM) 10K type strain sequencing project: providing services to taxonomists for standard genome sequencing and annotation.</title>
        <authorList>
            <consortium name="The Broad Institute Genomics Platform"/>
            <consortium name="The Broad Institute Genome Sequencing Center for Infectious Disease"/>
            <person name="Wu L."/>
            <person name="Ma J."/>
        </authorList>
    </citation>
    <scope>NUCLEOTIDE SEQUENCE [LARGE SCALE GENOMIC DNA]</scope>
    <source>
        <strain evidence="2">NBRC 103627</strain>
    </source>
</reference>
<comment type="caution">
    <text evidence="1">The sequence shown here is derived from an EMBL/GenBank/DDBJ whole genome shotgun (WGS) entry which is preliminary data.</text>
</comment>
<dbReference type="EMBL" id="JBHSFY010000001">
    <property type="protein sequence ID" value="MFC4475671.1"/>
    <property type="molecule type" value="Genomic_DNA"/>
</dbReference>
<proteinExistence type="predicted"/>
<sequence>MKKSISVLILLFIISACNDQKKYQVEDVSKKDLETSKKELIVNILSIVGKDRTTVEKVLGKAENTEKIKPSNTPCVNRACDRLTYKSGKYEVVFINDKADWITIYNVSEFDTKAEKIELLGLKVSDPDFNSPFNVIRWKDIQNIKEINFFDNGSGKLDYIYIKGQTE</sequence>
<gene>
    <name evidence="1" type="ORF">ACFO3N_01180</name>
</gene>
<evidence type="ECO:0000313" key="2">
    <source>
        <dbReference type="Proteomes" id="UP001596003"/>
    </source>
</evidence>
<evidence type="ECO:0008006" key="3">
    <source>
        <dbReference type="Google" id="ProtNLM"/>
    </source>
</evidence>